<evidence type="ECO:0000259" key="1">
    <source>
        <dbReference type="Pfam" id="PF04149"/>
    </source>
</evidence>
<gene>
    <name evidence="2" type="ORF">SAMN06265355_11346</name>
</gene>
<dbReference type="Proteomes" id="UP000198420">
    <property type="component" value="Unassembled WGS sequence"/>
</dbReference>
<feature type="domain" description="DUF397" evidence="1">
    <location>
        <begin position="4"/>
        <end position="55"/>
    </location>
</feature>
<keyword evidence="3" id="KW-1185">Reference proteome</keyword>
<evidence type="ECO:0000313" key="3">
    <source>
        <dbReference type="Proteomes" id="UP000198420"/>
    </source>
</evidence>
<sequence>MNIHWRKSTRSEDHGNCVELAALPHAVAIRDSKAPGAGHLALTPQAFADLLTRAKLDSLPG</sequence>
<name>A0A239CQD3_9ACTN</name>
<protein>
    <recommendedName>
        <fullName evidence="1">DUF397 domain-containing protein</fullName>
    </recommendedName>
</protein>
<dbReference type="InterPro" id="IPR007278">
    <property type="entry name" value="DUF397"/>
</dbReference>
<dbReference type="AlphaFoldDB" id="A0A239CQD3"/>
<dbReference type="RefSeq" id="WP_089315044.1">
    <property type="nucleotide sequence ID" value="NZ_FZNP01000013.1"/>
</dbReference>
<proteinExistence type="predicted"/>
<dbReference type="Pfam" id="PF04149">
    <property type="entry name" value="DUF397"/>
    <property type="match status" value="1"/>
</dbReference>
<reference evidence="3" key="1">
    <citation type="submission" date="2017-06" db="EMBL/GenBank/DDBJ databases">
        <authorList>
            <person name="Varghese N."/>
            <person name="Submissions S."/>
        </authorList>
    </citation>
    <scope>NUCLEOTIDE SEQUENCE [LARGE SCALE GENOMIC DNA]</scope>
    <source>
        <strain evidence="3">DSM 44485</strain>
    </source>
</reference>
<dbReference type="OrthoDB" id="3482566at2"/>
<evidence type="ECO:0000313" key="2">
    <source>
        <dbReference type="EMBL" id="SNS22119.1"/>
    </source>
</evidence>
<dbReference type="EMBL" id="FZNP01000013">
    <property type="protein sequence ID" value="SNS22119.1"/>
    <property type="molecule type" value="Genomic_DNA"/>
</dbReference>
<organism evidence="2 3">
    <name type="scientific">Actinomadura mexicana</name>
    <dbReference type="NCBI Taxonomy" id="134959"/>
    <lineage>
        <taxon>Bacteria</taxon>
        <taxon>Bacillati</taxon>
        <taxon>Actinomycetota</taxon>
        <taxon>Actinomycetes</taxon>
        <taxon>Streptosporangiales</taxon>
        <taxon>Thermomonosporaceae</taxon>
        <taxon>Actinomadura</taxon>
    </lineage>
</organism>
<accession>A0A239CQD3</accession>